<evidence type="ECO:0000256" key="8">
    <source>
        <dbReference type="ARBA" id="ARBA00022982"/>
    </source>
</evidence>
<reference evidence="13 14" key="1">
    <citation type="submission" date="2018-10" db="EMBL/GenBank/DDBJ databases">
        <title>Phylogenomics of Brevibacillus.</title>
        <authorList>
            <person name="Dunlap C."/>
        </authorList>
    </citation>
    <scope>NUCLEOTIDE SEQUENCE [LARGE SCALE GENOMIC DNA]</scope>
    <source>
        <strain evidence="13 14">JCM 12215</strain>
    </source>
</reference>
<dbReference type="InterPro" id="IPR002585">
    <property type="entry name" value="Cyt-d_ubiquinol_oxidase_su_1"/>
</dbReference>
<evidence type="ECO:0000256" key="1">
    <source>
        <dbReference type="ARBA" id="ARBA00004651"/>
    </source>
</evidence>
<keyword evidence="8 12" id="KW-0249">Electron transport</keyword>
<dbReference type="GO" id="GO:0019646">
    <property type="term" value="P:aerobic electron transport chain"/>
    <property type="evidence" value="ECO:0007669"/>
    <property type="project" value="InterPro"/>
</dbReference>
<dbReference type="GO" id="GO:0070069">
    <property type="term" value="C:cytochrome complex"/>
    <property type="evidence" value="ECO:0007669"/>
    <property type="project" value="UniProtKB-UniRule"/>
</dbReference>
<evidence type="ECO:0000256" key="7">
    <source>
        <dbReference type="ARBA" id="ARBA00022723"/>
    </source>
</evidence>
<evidence type="ECO:0000256" key="10">
    <source>
        <dbReference type="ARBA" id="ARBA00023004"/>
    </source>
</evidence>
<protein>
    <submittedName>
        <fullName evidence="13">Cytochrome ubiquinol oxidase subunit I</fullName>
    </submittedName>
</protein>
<dbReference type="EMBL" id="RHHR01000010">
    <property type="protein sequence ID" value="RNB75604.1"/>
    <property type="molecule type" value="Genomic_DNA"/>
</dbReference>
<keyword evidence="6 12" id="KW-0812">Transmembrane</keyword>
<feature type="transmembrane region" description="Helical" evidence="12">
    <location>
        <begin position="87"/>
        <end position="110"/>
    </location>
</feature>
<dbReference type="Proteomes" id="UP000282028">
    <property type="component" value="Unassembled WGS sequence"/>
</dbReference>
<dbReference type="AlphaFoldDB" id="A0A3M8CIS5"/>
<feature type="transmembrane region" description="Helical" evidence="12">
    <location>
        <begin position="399"/>
        <end position="421"/>
    </location>
</feature>
<comment type="subcellular location">
    <subcellularLocation>
        <location evidence="1">Cell membrane</location>
        <topology evidence="1">Multi-pass membrane protein</topology>
    </subcellularLocation>
</comment>
<comment type="similarity">
    <text evidence="2 12">Belongs to the cytochrome ubiquinol oxidase subunit 1 family.</text>
</comment>
<dbReference type="GO" id="GO:0046872">
    <property type="term" value="F:metal ion binding"/>
    <property type="evidence" value="ECO:0007669"/>
    <property type="project" value="UniProtKB-UniRule"/>
</dbReference>
<gene>
    <name evidence="13" type="ORF">EDM52_08105</name>
</gene>
<evidence type="ECO:0000313" key="14">
    <source>
        <dbReference type="Proteomes" id="UP000282028"/>
    </source>
</evidence>
<evidence type="ECO:0000256" key="4">
    <source>
        <dbReference type="ARBA" id="ARBA00022475"/>
    </source>
</evidence>
<keyword evidence="5 12" id="KW-0349">Heme</keyword>
<dbReference type="OrthoDB" id="9807042at2"/>
<dbReference type="PANTHER" id="PTHR30365">
    <property type="entry name" value="CYTOCHROME D UBIQUINOL OXIDASE"/>
    <property type="match status" value="1"/>
</dbReference>
<sequence length="440" mass="48753">MYARILTSLTLGFHIIFAVLGVGIPVLISIAEWLGIRKKDPRYTQMAKRWSKGFTVTVAVGVVTGTCIGLQLSLLWPSFMKTAGEAIALPLFLETFAFFFEAIFLGVYLYTWNRFKNPYLHWAFSIPVIIGSTASAFFIMTVNAFMNAPQGFSLENGSIVAIEPLQAMFNAATPSKAGHMIFSSYATSAFVLAALAAYKLLRGNATAYYKKALQLTLSLALIFSLGTALWGDIAGKYLAKHQPEKLAAAEWHFETKGEAELIFGGVLDEETHEIKYALRLPYALSVLATNTLDGEVKGLNEVPEDLRPPLFIHYLFDGMVAIGGYMIIVPVWYFVRKKWLKKEASPWELMFIIGGAPLAMLAIELGWIFTEIGRQPWILVGYMKTTHAVTSATNVGEMLALFSLLYLFLAVVSTSILLRIYKQPVVMDKVYPSVTGGESR</sequence>
<evidence type="ECO:0000256" key="3">
    <source>
        <dbReference type="ARBA" id="ARBA00022448"/>
    </source>
</evidence>
<dbReference type="GO" id="GO:0005886">
    <property type="term" value="C:plasma membrane"/>
    <property type="evidence" value="ECO:0007669"/>
    <property type="project" value="UniProtKB-SubCell"/>
</dbReference>
<evidence type="ECO:0000256" key="11">
    <source>
        <dbReference type="ARBA" id="ARBA00023136"/>
    </source>
</evidence>
<evidence type="ECO:0000256" key="12">
    <source>
        <dbReference type="PIRNR" id="PIRNR006446"/>
    </source>
</evidence>
<feature type="transmembrane region" description="Helical" evidence="12">
    <location>
        <begin position="311"/>
        <end position="335"/>
    </location>
</feature>
<evidence type="ECO:0000256" key="6">
    <source>
        <dbReference type="ARBA" id="ARBA00022692"/>
    </source>
</evidence>
<dbReference type="GO" id="GO:0020037">
    <property type="term" value="F:heme binding"/>
    <property type="evidence" value="ECO:0007669"/>
    <property type="project" value="TreeGrafter"/>
</dbReference>
<feature type="transmembrane region" description="Helical" evidence="12">
    <location>
        <begin position="213"/>
        <end position="231"/>
    </location>
</feature>
<name>A0A3M8CIS5_9BACL</name>
<dbReference type="PANTHER" id="PTHR30365:SF14">
    <property type="entry name" value="CYTOCHROME BD MENAQUINOL OXIDASE SUBUNIT I-RELATED"/>
    <property type="match status" value="1"/>
</dbReference>
<organism evidence="13 14">
    <name type="scientific">Brevibacillus invocatus</name>
    <dbReference type="NCBI Taxonomy" id="173959"/>
    <lineage>
        <taxon>Bacteria</taxon>
        <taxon>Bacillati</taxon>
        <taxon>Bacillota</taxon>
        <taxon>Bacilli</taxon>
        <taxon>Bacillales</taxon>
        <taxon>Paenibacillaceae</taxon>
        <taxon>Brevibacillus</taxon>
    </lineage>
</organism>
<comment type="caution">
    <text evidence="13">The sequence shown here is derived from an EMBL/GenBank/DDBJ whole genome shotgun (WGS) entry which is preliminary data.</text>
</comment>
<evidence type="ECO:0000256" key="5">
    <source>
        <dbReference type="ARBA" id="ARBA00022617"/>
    </source>
</evidence>
<dbReference type="RefSeq" id="WP_122908556.1">
    <property type="nucleotide sequence ID" value="NZ_CBCSBE010000001.1"/>
</dbReference>
<feature type="transmembrane region" description="Helical" evidence="12">
    <location>
        <begin position="347"/>
        <end position="369"/>
    </location>
</feature>
<proteinExistence type="inferred from homology"/>
<keyword evidence="4 12" id="KW-1003">Cell membrane</keyword>
<feature type="transmembrane region" description="Helical" evidence="12">
    <location>
        <begin position="122"/>
        <end position="146"/>
    </location>
</feature>
<feature type="transmembrane region" description="Helical" evidence="12">
    <location>
        <begin position="12"/>
        <end position="34"/>
    </location>
</feature>
<feature type="transmembrane region" description="Helical" evidence="12">
    <location>
        <begin position="180"/>
        <end position="201"/>
    </location>
</feature>
<keyword evidence="14" id="KW-1185">Reference proteome</keyword>
<dbReference type="Pfam" id="PF01654">
    <property type="entry name" value="Cyt_bd_oxida_I"/>
    <property type="match status" value="1"/>
</dbReference>
<evidence type="ECO:0000256" key="2">
    <source>
        <dbReference type="ARBA" id="ARBA00009819"/>
    </source>
</evidence>
<dbReference type="GO" id="GO:0016682">
    <property type="term" value="F:oxidoreductase activity, acting on diphenols and related substances as donors, oxygen as acceptor"/>
    <property type="evidence" value="ECO:0007669"/>
    <property type="project" value="TreeGrafter"/>
</dbReference>
<feature type="transmembrane region" description="Helical" evidence="12">
    <location>
        <begin position="54"/>
        <end position="75"/>
    </location>
</feature>
<accession>A0A3M8CIS5</accession>
<keyword evidence="3 12" id="KW-0813">Transport</keyword>
<keyword evidence="11 12" id="KW-0472">Membrane</keyword>
<keyword evidence="9 12" id="KW-1133">Transmembrane helix</keyword>
<dbReference type="GO" id="GO:0009055">
    <property type="term" value="F:electron transfer activity"/>
    <property type="evidence" value="ECO:0007669"/>
    <property type="project" value="UniProtKB-UniRule"/>
</dbReference>
<keyword evidence="7 12" id="KW-0479">Metal-binding</keyword>
<keyword evidence="10 12" id="KW-0408">Iron</keyword>
<evidence type="ECO:0000313" key="13">
    <source>
        <dbReference type="EMBL" id="RNB75604.1"/>
    </source>
</evidence>
<dbReference type="PIRSF" id="PIRSF006446">
    <property type="entry name" value="Cyt_quinol_oxidase_1"/>
    <property type="match status" value="1"/>
</dbReference>
<evidence type="ECO:0000256" key="9">
    <source>
        <dbReference type="ARBA" id="ARBA00022989"/>
    </source>
</evidence>